<name>A0AAD6RZ34_9AGAR</name>
<keyword evidence="3" id="KW-1185">Reference proteome</keyword>
<dbReference type="Gene3D" id="3.60.10.10">
    <property type="entry name" value="Endonuclease/exonuclease/phosphatase"/>
    <property type="match status" value="1"/>
</dbReference>
<proteinExistence type="predicted"/>
<reference evidence="2" key="1">
    <citation type="submission" date="2023-03" db="EMBL/GenBank/DDBJ databases">
        <title>Massive genome expansion in bonnet fungi (Mycena s.s.) driven by repeated elements and novel gene families across ecological guilds.</title>
        <authorList>
            <consortium name="Lawrence Berkeley National Laboratory"/>
            <person name="Harder C.B."/>
            <person name="Miyauchi S."/>
            <person name="Viragh M."/>
            <person name="Kuo A."/>
            <person name="Thoen E."/>
            <person name="Andreopoulos B."/>
            <person name="Lu D."/>
            <person name="Skrede I."/>
            <person name="Drula E."/>
            <person name="Henrissat B."/>
            <person name="Morin E."/>
            <person name="Kohler A."/>
            <person name="Barry K."/>
            <person name="LaButti K."/>
            <person name="Morin E."/>
            <person name="Salamov A."/>
            <person name="Lipzen A."/>
            <person name="Mereny Z."/>
            <person name="Hegedus B."/>
            <person name="Baldrian P."/>
            <person name="Stursova M."/>
            <person name="Weitz H."/>
            <person name="Taylor A."/>
            <person name="Grigoriev I.V."/>
            <person name="Nagy L.G."/>
            <person name="Martin F."/>
            <person name="Kauserud H."/>
        </authorList>
    </citation>
    <scope>NUCLEOTIDE SEQUENCE</scope>
    <source>
        <strain evidence="2">CBHHK200</strain>
    </source>
</reference>
<feature type="compositionally biased region" description="Pro residues" evidence="1">
    <location>
        <begin position="172"/>
        <end position="181"/>
    </location>
</feature>
<evidence type="ECO:0000313" key="2">
    <source>
        <dbReference type="EMBL" id="KAJ7018169.1"/>
    </source>
</evidence>
<comment type="caution">
    <text evidence="2">The sequence shown here is derived from an EMBL/GenBank/DDBJ whole genome shotgun (WGS) entry which is preliminary data.</text>
</comment>
<dbReference type="Proteomes" id="UP001218188">
    <property type="component" value="Unassembled WGS sequence"/>
</dbReference>
<organism evidence="2 3">
    <name type="scientific">Mycena alexandri</name>
    <dbReference type="NCBI Taxonomy" id="1745969"/>
    <lineage>
        <taxon>Eukaryota</taxon>
        <taxon>Fungi</taxon>
        <taxon>Dikarya</taxon>
        <taxon>Basidiomycota</taxon>
        <taxon>Agaricomycotina</taxon>
        <taxon>Agaricomycetes</taxon>
        <taxon>Agaricomycetidae</taxon>
        <taxon>Agaricales</taxon>
        <taxon>Marasmiineae</taxon>
        <taxon>Mycenaceae</taxon>
        <taxon>Mycena</taxon>
    </lineage>
</organism>
<sequence length="362" mass="39762">MSHQSYTSGPYEYGHPAWRRCRMPIISGYVGTFVGLTIPSSKRELACSLIAGAISDDPRITSYVRSHRDCFPPEVSADEALARFCEHISVADITLLAPGNSGEYVGWNVYVEPFTDYEDVFAPFIDLVAGLEINTDWNGQGLISKRVFHCNICPGTDHPTNLCPVPSTPATWAPPPPPSPPFSTRAARQPTPELRSPGLIAQKHKWHGINRLMFEEKIGALVVGETHLSAAQADEIQTVLGKRLDIYNSPNPDNPSTRGITLVLNREITNTKGVKIWYLKPGRAILAVLPWHGQLTHTVLGVYAPAESMEENEAFWNELCEMWLTTDLPVPDSLVGDTNLVEGPIDRLPHRPDSATAVAAPA</sequence>
<evidence type="ECO:0000256" key="1">
    <source>
        <dbReference type="SAM" id="MobiDB-lite"/>
    </source>
</evidence>
<feature type="region of interest" description="Disordered" evidence="1">
    <location>
        <begin position="343"/>
        <end position="362"/>
    </location>
</feature>
<evidence type="ECO:0000313" key="3">
    <source>
        <dbReference type="Proteomes" id="UP001218188"/>
    </source>
</evidence>
<dbReference type="InterPro" id="IPR036691">
    <property type="entry name" value="Endo/exonu/phosph_ase_sf"/>
</dbReference>
<gene>
    <name evidence="2" type="ORF">C8F04DRAFT_1329314</name>
</gene>
<feature type="compositionally biased region" description="Basic and acidic residues" evidence="1">
    <location>
        <begin position="344"/>
        <end position="353"/>
    </location>
</feature>
<protein>
    <submittedName>
        <fullName evidence="2">Uncharacterized protein</fullName>
    </submittedName>
</protein>
<dbReference type="AlphaFoldDB" id="A0AAD6RZ34"/>
<dbReference type="EMBL" id="JARJCM010000352">
    <property type="protein sequence ID" value="KAJ7018169.1"/>
    <property type="molecule type" value="Genomic_DNA"/>
</dbReference>
<feature type="region of interest" description="Disordered" evidence="1">
    <location>
        <begin position="170"/>
        <end position="192"/>
    </location>
</feature>
<accession>A0AAD6RZ34</accession>